<name>A0A397XQQ8_BRACM</name>
<dbReference type="AlphaFoldDB" id="A0A397XQQ8"/>
<dbReference type="Proteomes" id="UP000264353">
    <property type="component" value="Chromosome A9"/>
</dbReference>
<evidence type="ECO:0000256" key="1">
    <source>
        <dbReference type="SAM" id="MobiDB-lite"/>
    </source>
</evidence>
<feature type="region of interest" description="Disordered" evidence="1">
    <location>
        <begin position="1"/>
        <end position="45"/>
    </location>
</feature>
<gene>
    <name evidence="2" type="ORF">BRARA_I00399</name>
</gene>
<dbReference type="PANTHER" id="PTHR36032">
    <property type="entry name" value="PHOSPHOPANTOTHENATE--CYSTEINE LIGASE 2"/>
    <property type="match status" value="1"/>
</dbReference>
<evidence type="ECO:0000313" key="3">
    <source>
        <dbReference type="Proteomes" id="UP000264353"/>
    </source>
</evidence>
<proteinExistence type="predicted"/>
<dbReference type="PANTHER" id="PTHR36032:SF1">
    <property type="entry name" value="PHOSPHOPANTOTHENATE--CYSTEINE LIGASE 2"/>
    <property type="match status" value="1"/>
</dbReference>
<dbReference type="EMBL" id="CM010636">
    <property type="protein sequence ID" value="RID43545.1"/>
    <property type="molecule type" value="Genomic_DNA"/>
</dbReference>
<organism evidence="2 3">
    <name type="scientific">Brassica campestris</name>
    <name type="common">Field mustard</name>
    <dbReference type="NCBI Taxonomy" id="3711"/>
    <lineage>
        <taxon>Eukaryota</taxon>
        <taxon>Viridiplantae</taxon>
        <taxon>Streptophyta</taxon>
        <taxon>Embryophyta</taxon>
        <taxon>Tracheophyta</taxon>
        <taxon>Spermatophyta</taxon>
        <taxon>Magnoliopsida</taxon>
        <taxon>eudicotyledons</taxon>
        <taxon>Gunneridae</taxon>
        <taxon>Pentapetalae</taxon>
        <taxon>rosids</taxon>
        <taxon>malvids</taxon>
        <taxon>Brassicales</taxon>
        <taxon>Brassicaceae</taxon>
        <taxon>Brassiceae</taxon>
        <taxon>Brassica</taxon>
    </lineage>
</organism>
<reference evidence="2 3" key="1">
    <citation type="submission" date="2018-06" db="EMBL/GenBank/DDBJ databases">
        <title>WGS assembly of Brassica rapa FPsc.</title>
        <authorList>
            <person name="Bowman J."/>
            <person name="Kohchi T."/>
            <person name="Yamato K."/>
            <person name="Jenkins J."/>
            <person name="Shu S."/>
            <person name="Ishizaki K."/>
            <person name="Yamaoka S."/>
            <person name="Nishihama R."/>
            <person name="Nakamura Y."/>
            <person name="Berger F."/>
            <person name="Adam C."/>
            <person name="Aki S."/>
            <person name="Althoff F."/>
            <person name="Araki T."/>
            <person name="Arteaga-Vazquez M."/>
            <person name="Balasubrmanian S."/>
            <person name="Bauer D."/>
            <person name="Boehm C."/>
            <person name="Briginshaw L."/>
            <person name="Caballero-Perez J."/>
            <person name="Catarino B."/>
            <person name="Chen F."/>
            <person name="Chiyoda S."/>
            <person name="Chovatia M."/>
            <person name="Davies K."/>
            <person name="Delmans M."/>
            <person name="Demura T."/>
            <person name="Dierschke T."/>
            <person name="Dolan L."/>
            <person name="Dorantes-Acosta A."/>
            <person name="Eklund D."/>
            <person name="Florent S."/>
            <person name="Flores-Sandoval E."/>
            <person name="Fujiyama A."/>
            <person name="Fukuzawa H."/>
            <person name="Galik B."/>
            <person name="Grimanelli D."/>
            <person name="Grimwood J."/>
            <person name="Grossniklaus U."/>
            <person name="Hamada T."/>
            <person name="Haseloff J."/>
            <person name="Hetherington A."/>
            <person name="Higo A."/>
            <person name="Hirakawa Y."/>
            <person name="Hundley H."/>
            <person name="Ikeda Y."/>
            <person name="Inoue K."/>
            <person name="Inoue S."/>
            <person name="Ishida S."/>
            <person name="Jia Q."/>
            <person name="Kakita M."/>
            <person name="Kanazawa T."/>
            <person name="Kawai Y."/>
            <person name="Kawashima T."/>
            <person name="Kennedy M."/>
            <person name="Kinose K."/>
            <person name="Kinoshita T."/>
            <person name="Kohara Y."/>
            <person name="Koide E."/>
            <person name="Komatsu K."/>
            <person name="Kopischke S."/>
            <person name="Kubo M."/>
            <person name="Kyozuka J."/>
            <person name="Lagercrantz U."/>
            <person name="Lin S."/>
            <person name="Lindquist E."/>
            <person name="Lipzen A."/>
            <person name="Lu C."/>
            <person name="Luna E."/>
            <person name="Martienssen R."/>
            <person name="Minamino N."/>
            <person name="Mizutani M."/>
            <person name="Mizutani M."/>
            <person name="Mochizuki N."/>
            <person name="Monte I."/>
            <person name="Mosher R."/>
            <person name="Nagasaki H."/>
            <person name="Nakagami H."/>
            <person name="Naramoto S."/>
            <person name="Nishitani K."/>
            <person name="Ohtani M."/>
            <person name="Okamoto T."/>
            <person name="Okumura M."/>
            <person name="Phillips J."/>
            <person name="Pollak B."/>
            <person name="Reinders A."/>
            <person name="Roevekamp M."/>
            <person name="Sano R."/>
            <person name="Sawa S."/>
            <person name="Schmid M."/>
            <person name="Shirakawa M."/>
            <person name="Solano R."/>
            <person name="Spunde A."/>
            <person name="Suetsugu N."/>
            <person name="Sugano S."/>
            <person name="Sugiyama A."/>
            <person name="Sun R."/>
            <person name="Suzuki Y."/>
            <person name="Takenaka M."/>
            <person name="Takezawa D."/>
            <person name="Tomogane H."/>
            <person name="Tsuzuki M."/>
            <person name="Ueda T."/>
            <person name="Umeda M."/>
            <person name="Ward J."/>
            <person name="Watanabe Y."/>
            <person name="Yazaki K."/>
            <person name="Yokoyama R."/>
            <person name="Yoshitake Y."/>
            <person name="Yotsui I."/>
            <person name="Zachgo S."/>
            <person name="Schmutz J."/>
        </authorList>
    </citation>
    <scope>NUCLEOTIDE SEQUENCE [LARGE SCALE GENOMIC DNA]</scope>
    <source>
        <strain evidence="3">cv. B-3</strain>
    </source>
</reference>
<sequence>MQNHNSEISSLPPKNPSSNGRRSRGCSHSNEGQTSKPVASSFQMEDSSPRIIFREGCFTSAGYQLLSNRWAAAMHLYNDPTVDVSERPVMYHGGDVLNEAKPLQIQASGKQDITSTKVAK</sequence>
<feature type="compositionally biased region" description="Polar residues" evidence="1">
    <location>
        <begin position="16"/>
        <end position="45"/>
    </location>
</feature>
<evidence type="ECO:0000313" key="2">
    <source>
        <dbReference type="EMBL" id="RID43545.1"/>
    </source>
</evidence>
<accession>A0A397XQQ8</accession>
<protein>
    <submittedName>
        <fullName evidence="2">Uncharacterized protein</fullName>
    </submittedName>
</protein>